<sequence>MSLGPQMTIRKKIFLLAGILLALFGVVVGVLAIVQKLDSDQIGNIAEYELPLTRLVAELDVDTDRYELGILRALRLDPLNPPELAAAIAAKNDVGNELRADVDTATTLLAKAIQDPGYRASERVELARIEGSFKYLTRSLEGFLATGEQTMADLAEGRREDARTASLGFAKYAQAFGPDLSEIRRNLAGLTDRATRNVLARQRLNSYLSFGLFLAACGLGLGISAVGSARVVGALRQLVVRTRAIEAGTDSEPLSIRTRDEVGELALSFNRMVEELRTRERIKDTFGKFVDPRIVTRLIGSGAEQAERRTLTIFFSDIKGFSGISEQLTASAVVNLLNSYFGTVAEIIHAHRGFIDKYIGDAVMAFWVSPFSAGDDHASDACLAALAQQEAMILLRAQLPEITGMRRNPPELAIRMGIATGEAVVGTIGSDSSRTYTVIGDTVNLASRLESINKLYGTSLILSEETYRTAQHVIEARELDLVTVAGKTEPVRIYEAMGRVGEIAPERIALREMFANGLDAYRRQDWDEAQRCFESCQLSDAEDGPSRLFVGRVSLLRNTPPPADWDGVWHFKEK</sequence>
<name>A0A1M6KMC1_9BRAD</name>
<dbReference type="InterPro" id="IPR003660">
    <property type="entry name" value="HAMP_dom"/>
</dbReference>
<organism evidence="9 10">
    <name type="scientific">Bradyrhizobium lablabi</name>
    <dbReference type="NCBI Taxonomy" id="722472"/>
    <lineage>
        <taxon>Bacteria</taxon>
        <taxon>Pseudomonadati</taxon>
        <taxon>Pseudomonadota</taxon>
        <taxon>Alphaproteobacteria</taxon>
        <taxon>Hyphomicrobiales</taxon>
        <taxon>Nitrobacteraceae</taxon>
        <taxon>Bradyrhizobium</taxon>
    </lineage>
</organism>
<proteinExistence type="inferred from homology"/>
<evidence type="ECO:0000256" key="1">
    <source>
        <dbReference type="ARBA" id="ARBA00004196"/>
    </source>
</evidence>
<dbReference type="SUPFAM" id="SSF158472">
    <property type="entry name" value="HAMP domain-like"/>
    <property type="match status" value="1"/>
</dbReference>
<dbReference type="Gene3D" id="6.10.340.10">
    <property type="match status" value="1"/>
</dbReference>
<keyword evidence="3" id="KW-1003">Cell membrane</keyword>
<dbReference type="PROSITE" id="PS50125">
    <property type="entry name" value="GUANYLATE_CYCLASE_2"/>
    <property type="match status" value="1"/>
</dbReference>
<dbReference type="GO" id="GO:0030313">
    <property type="term" value="C:cell envelope"/>
    <property type="evidence" value="ECO:0007669"/>
    <property type="project" value="UniProtKB-SubCell"/>
</dbReference>
<reference evidence="9 10" key="1">
    <citation type="submission" date="2016-11" db="EMBL/GenBank/DDBJ databases">
        <authorList>
            <person name="Jaros S."/>
            <person name="Januszkiewicz K."/>
            <person name="Wedrychowicz H."/>
        </authorList>
    </citation>
    <scope>NUCLEOTIDE SEQUENCE [LARGE SCALE GENOMIC DNA]</scope>
    <source>
        <strain evidence="9 10">GAS499</strain>
    </source>
</reference>
<comment type="subcellular location">
    <subcellularLocation>
        <location evidence="1">Cell envelope</location>
    </subcellularLocation>
</comment>
<dbReference type="SMART" id="SM00304">
    <property type="entry name" value="HAMP"/>
    <property type="match status" value="1"/>
</dbReference>
<evidence type="ECO:0000256" key="5">
    <source>
        <dbReference type="ARBA" id="ARBA00022989"/>
    </source>
</evidence>
<dbReference type="OrthoDB" id="9789782at2"/>
<evidence type="ECO:0000256" key="3">
    <source>
        <dbReference type="ARBA" id="ARBA00022475"/>
    </source>
</evidence>
<dbReference type="CDD" id="cd07302">
    <property type="entry name" value="CHD"/>
    <property type="match status" value="1"/>
</dbReference>
<gene>
    <name evidence="9" type="ORF">SAMN05444159_1013</name>
</gene>
<dbReference type="FunFam" id="3.30.70.1230:FF:000016">
    <property type="entry name" value="Adenylate/guanylate cyclase domain-containing protein"/>
    <property type="match status" value="1"/>
</dbReference>
<dbReference type="GO" id="GO:0016020">
    <property type="term" value="C:membrane"/>
    <property type="evidence" value="ECO:0007669"/>
    <property type="project" value="InterPro"/>
</dbReference>
<feature type="domain" description="Guanylate cyclase" evidence="7">
    <location>
        <begin position="312"/>
        <end position="450"/>
    </location>
</feature>
<dbReference type="SUPFAM" id="SSF55073">
    <property type="entry name" value="Nucleotide cyclase"/>
    <property type="match status" value="1"/>
</dbReference>
<evidence type="ECO:0000259" key="8">
    <source>
        <dbReference type="PROSITE" id="PS50885"/>
    </source>
</evidence>
<protein>
    <submittedName>
        <fullName evidence="9">Adenylate cyclase</fullName>
    </submittedName>
</protein>
<dbReference type="Pfam" id="PF00211">
    <property type="entry name" value="Guanylate_cyc"/>
    <property type="match status" value="1"/>
</dbReference>
<keyword evidence="4" id="KW-0812">Transmembrane</keyword>
<dbReference type="InterPro" id="IPR029787">
    <property type="entry name" value="Nucleotide_cyclase"/>
</dbReference>
<dbReference type="GO" id="GO:0004016">
    <property type="term" value="F:adenylate cyclase activity"/>
    <property type="evidence" value="ECO:0007669"/>
    <property type="project" value="UniProtKB-ARBA"/>
</dbReference>
<dbReference type="SMART" id="SM00044">
    <property type="entry name" value="CYCc"/>
    <property type="match status" value="1"/>
</dbReference>
<evidence type="ECO:0000313" key="10">
    <source>
        <dbReference type="Proteomes" id="UP000189935"/>
    </source>
</evidence>
<evidence type="ECO:0000256" key="4">
    <source>
        <dbReference type="ARBA" id="ARBA00022692"/>
    </source>
</evidence>
<keyword evidence="6" id="KW-0472">Membrane</keyword>
<evidence type="ECO:0000256" key="2">
    <source>
        <dbReference type="ARBA" id="ARBA00005381"/>
    </source>
</evidence>
<evidence type="ECO:0000259" key="7">
    <source>
        <dbReference type="PROSITE" id="PS50125"/>
    </source>
</evidence>
<accession>A0A1M6KMC1</accession>
<dbReference type="InterPro" id="IPR001054">
    <property type="entry name" value="A/G_cyclase"/>
</dbReference>
<dbReference type="Pfam" id="PF00672">
    <property type="entry name" value="HAMP"/>
    <property type="match status" value="1"/>
</dbReference>
<dbReference type="AlphaFoldDB" id="A0A1M6KMC1"/>
<dbReference type="Gene3D" id="3.30.70.1230">
    <property type="entry name" value="Nucleotide cyclase"/>
    <property type="match status" value="1"/>
</dbReference>
<dbReference type="PANTHER" id="PTHR43081">
    <property type="entry name" value="ADENYLATE CYCLASE, TERMINAL-DIFFERENTIATION SPECIFIC-RELATED"/>
    <property type="match status" value="1"/>
</dbReference>
<dbReference type="InterPro" id="IPR050697">
    <property type="entry name" value="Adenylyl/Guanylyl_Cyclase_3/4"/>
</dbReference>
<keyword evidence="5" id="KW-1133">Transmembrane helix</keyword>
<dbReference type="PANTHER" id="PTHR43081:SF1">
    <property type="entry name" value="ADENYLATE CYCLASE, TERMINAL-DIFFERENTIATION SPECIFIC"/>
    <property type="match status" value="1"/>
</dbReference>
<dbReference type="Proteomes" id="UP000189935">
    <property type="component" value="Chromosome I"/>
</dbReference>
<dbReference type="GO" id="GO:0006171">
    <property type="term" value="P:cAMP biosynthetic process"/>
    <property type="evidence" value="ECO:0007669"/>
    <property type="project" value="TreeGrafter"/>
</dbReference>
<dbReference type="EMBL" id="LT670844">
    <property type="protein sequence ID" value="SHJ60067.1"/>
    <property type="molecule type" value="Genomic_DNA"/>
</dbReference>
<feature type="domain" description="HAMP" evidence="8">
    <location>
        <begin position="229"/>
        <end position="281"/>
    </location>
</feature>
<evidence type="ECO:0000313" key="9">
    <source>
        <dbReference type="EMBL" id="SHJ60067.1"/>
    </source>
</evidence>
<dbReference type="CDD" id="cd06225">
    <property type="entry name" value="HAMP"/>
    <property type="match status" value="1"/>
</dbReference>
<dbReference type="PROSITE" id="PS50885">
    <property type="entry name" value="HAMP"/>
    <property type="match status" value="1"/>
</dbReference>
<dbReference type="GO" id="GO:0035556">
    <property type="term" value="P:intracellular signal transduction"/>
    <property type="evidence" value="ECO:0007669"/>
    <property type="project" value="InterPro"/>
</dbReference>
<evidence type="ECO:0000256" key="6">
    <source>
        <dbReference type="ARBA" id="ARBA00023136"/>
    </source>
</evidence>
<comment type="similarity">
    <text evidence="2">Belongs to the adenylyl cyclase class-3 family.</text>
</comment>